<keyword evidence="2" id="KW-0472">Membrane</keyword>
<sequence>MTPQLLPSPRAARRTGAGWLAAAAALAVALLATGLLLRTTLPNPISAEWLWPGAGGTVVRTDSPRVLVYPLAALSLVGISGLIHTGMPRLRARLEPFHAQATFVLTLMCANIGVLGWLRPTVFNAWLALVYIAALVALVVSRSHARKTAAGGQATARAADATARTEPRAPVQEDTP</sequence>
<keyword evidence="2" id="KW-0812">Transmembrane</keyword>
<evidence type="ECO:0000313" key="3">
    <source>
        <dbReference type="EMBL" id="MDR6892488.1"/>
    </source>
</evidence>
<evidence type="ECO:0000256" key="2">
    <source>
        <dbReference type="SAM" id="Phobius"/>
    </source>
</evidence>
<organism evidence="3 4">
    <name type="scientific">Falsarthrobacter nasiphocae</name>
    <dbReference type="NCBI Taxonomy" id="189863"/>
    <lineage>
        <taxon>Bacteria</taxon>
        <taxon>Bacillati</taxon>
        <taxon>Actinomycetota</taxon>
        <taxon>Actinomycetes</taxon>
        <taxon>Micrococcales</taxon>
        <taxon>Micrococcaceae</taxon>
        <taxon>Falsarthrobacter</taxon>
    </lineage>
</organism>
<feature type="region of interest" description="Disordered" evidence="1">
    <location>
        <begin position="151"/>
        <end position="176"/>
    </location>
</feature>
<feature type="compositionally biased region" description="Low complexity" evidence="1">
    <location>
        <begin position="151"/>
        <end position="164"/>
    </location>
</feature>
<keyword evidence="4" id="KW-1185">Reference proteome</keyword>
<feature type="transmembrane region" description="Helical" evidence="2">
    <location>
        <begin position="123"/>
        <end position="140"/>
    </location>
</feature>
<evidence type="ECO:0000256" key="1">
    <source>
        <dbReference type="SAM" id="MobiDB-lite"/>
    </source>
</evidence>
<dbReference type="AlphaFoldDB" id="A0AAE3YEQ2"/>
<comment type="caution">
    <text evidence="3">The sequence shown here is derived from an EMBL/GenBank/DDBJ whole genome shotgun (WGS) entry which is preliminary data.</text>
</comment>
<protein>
    <submittedName>
        <fullName evidence="3">Uncharacterized protein</fullName>
    </submittedName>
</protein>
<keyword evidence="2" id="KW-1133">Transmembrane helix</keyword>
<dbReference type="Proteomes" id="UP001247307">
    <property type="component" value="Unassembled WGS sequence"/>
</dbReference>
<accession>A0AAE3YEQ2</accession>
<dbReference type="RefSeq" id="WP_309851574.1">
    <property type="nucleotide sequence ID" value="NZ_BAAAIU010000020.1"/>
</dbReference>
<reference evidence="3" key="1">
    <citation type="submission" date="2023-07" db="EMBL/GenBank/DDBJ databases">
        <title>Sequencing the genomes of 1000 actinobacteria strains.</title>
        <authorList>
            <person name="Klenk H.-P."/>
        </authorList>
    </citation>
    <scope>NUCLEOTIDE SEQUENCE</scope>
    <source>
        <strain evidence="3">DSM 13988</strain>
    </source>
</reference>
<evidence type="ECO:0000313" key="4">
    <source>
        <dbReference type="Proteomes" id="UP001247307"/>
    </source>
</evidence>
<feature type="transmembrane region" description="Helical" evidence="2">
    <location>
        <begin position="66"/>
        <end position="85"/>
    </location>
</feature>
<proteinExistence type="predicted"/>
<name>A0AAE3YEQ2_9MICC</name>
<feature type="transmembrane region" description="Helical" evidence="2">
    <location>
        <begin position="97"/>
        <end position="117"/>
    </location>
</feature>
<gene>
    <name evidence="3" type="ORF">J2S35_001428</name>
</gene>
<dbReference type="EMBL" id="JAVDUI010000001">
    <property type="protein sequence ID" value="MDR6892488.1"/>
    <property type="molecule type" value="Genomic_DNA"/>
</dbReference>